<dbReference type="InterPro" id="IPR005135">
    <property type="entry name" value="Endo/exonuclease/phosphatase"/>
</dbReference>
<accession>A0A0K1XE66</accession>
<feature type="domain" description="Endonuclease/exonuclease/phosphatase" evidence="7">
    <location>
        <begin position="5"/>
        <end position="232"/>
    </location>
</feature>
<name>A0A0K1XE66_9GAMM</name>
<dbReference type="InterPro" id="IPR036691">
    <property type="entry name" value="Endo/exonu/phosph_ase_sf"/>
</dbReference>
<evidence type="ECO:0000313" key="8">
    <source>
        <dbReference type="EMBL" id="AKX59478.1"/>
    </source>
</evidence>
<dbReference type="PANTHER" id="PTHR43250:SF2">
    <property type="entry name" value="EXODEOXYRIBONUCLEASE III"/>
    <property type="match status" value="1"/>
</dbReference>
<proteinExistence type="inferred from homology"/>
<feature type="site" description="Important for catalytic activity" evidence="6">
    <location>
        <position position="220"/>
    </location>
</feature>
<feature type="binding site" evidence="5">
    <location>
        <position position="246"/>
    </location>
    <ligand>
        <name>Mg(2+)</name>
        <dbReference type="ChEBI" id="CHEBI:18420"/>
        <label>1</label>
    </ligand>
</feature>
<comment type="similarity">
    <text evidence="1">Belongs to the DNA repair enzymes AP/ExoA family.</text>
</comment>
<reference evidence="8 9" key="1">
    <citation type="journal article" date="2015" name="Genome Announc.">
        <title>Genome Sequences of Oblitimonas alkaliphila gen. nov. sp. nov. (Proposed), a Novel Bacterium of the Pseudomonadaceae Family.</title>
        <authorList>
            <person name="Lauer A.C."/>
            <person name="Nicholson A.C."/>
            <person name="Humrighouse B.W."/>
            <person name="Emery B."/>
            <person name="Drobish A."/>
            <person name="Juieng P."/>
            <person name="Loparev V."/>
            <person name="McQuiston J.R."/>
        </authorList>
    </citation>
    <scope>NUCLEOTIDE SEQUENCE [LARGE SCALE GENOMIC DNA]</scope>
    <source>
        <strain evidence="8 9">E5571</strain>
    </source>
</reference>
<evidence type="ECO:0000256" key="1">
    <source>
        <dbReference type="ARBA" id="ARBA00007092"/>
    </source>
</evidence>
<comment type="cofactor">
    <cofactor evidence="5">
        <name>Mg(2+)</name>
        <dbReference type="ChEBI" id="CHEBI:18420"/>
    </cofactor>
    <cofactor evidence="5">
        <name>Mn(2+)</name>
        <dbReference type="ChEBI" id="CHEBI:29035"/>
    </cofactor>
    <text evidence="5">Probably binds two magnesium or manganese ions per subunit.</text>
</comment>
<dbReference type="Gene3D" id="3.60.10.10">
    <property type="entry name" value="Endonuclease/exonuclease/phosphatase"/>
    <property type="match status" value="1"/>
</dbReference>
<dbReference type="AlphaFoldDB" id="A0A0K1XE66"/>
<keyword evidence="5" id="KW-0464">Manganese</keyword>
<dbReference type="SUPFAM" id="SSF56219">
    <property type="entry name" value="DNase I-like"/>
    <property type="match status" value="1"/>
</dbReference>
<dbReference type="NCBIfam" id="TIGR00633">
    <property type="entry name" value="xth"/>
    <property type="match status" value="1"/>
</dbReference>
<dbReference type="EMBL" id="CP012365">
    <property type="protein sequence ID" value="AKX59478.1"/>
    <property type="molecule type" value="Genomic_DNA"/>
</dbReference>
<keyword evidence="2 5" id="KW-0479">Metal-binding</keyword>
<evidence type="ECO:0000256" key="2">
    <source>
        <dbReference type="ARBA" id="ARBA00022723"/>
    </source>
</evidence>
<dbReference type="InterPro" id="IPR037493">
    <property type="entry name" value="ExoIII-like"/>
</dbReference>
<evidence type="ECO:0000256" key="6">
    <source>
        <dbReference type="PIRSR" id="PIRSR604808-3"/>
    </source>
</evidence>
<sequence length="259" mass="29939">MRVISVNVNGIHTAIEQGLFDWLKGQNADVICLQHIGISAYEMEDPSLQLEGYYCYSVDAMLPEQGGVAIYSRLQPKAVIMGLGFEESDHYGRFLQADFDKISIASLLLPSGHGGDEQLNQKFRFMDQFSRYLDKQRRKRRDYIYCGSLFVAHQKLDVKHWRDCQQTPGFLPAERAWLDAVIGEMGYVDALRDVSREGEQYSWWADSEQAELLNLGWRFDYQLLTPGLRRTARNARLFRNPRFSQHAPLVVDYDWTLSV</sequence>
<dbReference type="RefSeq" id="WP_053100657.1">
    <property type="nucleotide sequence ID" value="NZ_CP012365.1"/>
</dbReference>
<protein>
    <submittedName>
        <fullName evidence="8">Exodeoxyribonuclease III</fullName>
    </submittedName>
</protein>
<keyword evidence="4 5" id="KW-0460">Magnesium</keyword>
<dbReference type="GO" id="GO:0046872">
    <property type="term" value="F:metal ion binding"/>
    <property type="evidence" value="ECO:0007669"/>
    <property type="project" value="UniProtKB-KW"/>
</dbReference>
<evidence type="ECO:0000256" key="3">
    <source>
        <dbReference type="ARBA" id="ARBA00022801"/>
    </source>
</evidence>
<evidence type="ECO:0000259" key="7">
    <source>
        <dbReference type="Pfam" id="PF03372"/>
    </source>
</evidence>
<evidence type="ECO:0000313" key="9">
    <source>
        <dbReference type="Proteomes" id="UP000063953"/>
    </source>
</evidence>
<dbReference type="CDD" id="cd10281">
    <property type="entry name" value="Nape_like_AP-endo"/>
    <property type="match status" value="1"/>
</dbReference>
<feature type="site" description="Interaction with DNA substrate" evidence="6">
    <location>
        <position position="246"/>
    </location>
</feature>
<keyword evidence="9" id="KW-1185">Reference proteome</keyword>
<dbReference type="GO" id="GO:0008311">
    <property type="term" value="F:double-stranded DNA 3'-5' DNA exonuclease activity"/>
    <property type="evidence" value="ECO:0007669"/>
    <property type="project" value="InterPro"/>
</dbReference>
<dbReference type="Pfam" id="PF03372">
    <property type="entry name" value="Exo_endo_phos"/>
    <property type="match status" value="1"/>
</dbReference>
<organism evidence="8 9">
    <name type="scientific">Thiopseudomonas alkaliphila</name>
    <dbReference type="NCBI Taxonomy" id="1697053"/>
    <lineage>
        <taxon>Bacteria</taxon>
        <taxon>Pseudomonadati</taxon>
        <taxon>Pseudomonadota</taxon>
        <taxon>Gammaproteobacteria</taxon>
        <taxon>Pseudomonadales</taxon>
        <taxon>Pseudomonadaceae</taxon>
        <taxon>Thiopseudomonas</taxon>
    </lineage>
</organism>
<dbReference type="PATRIC" id="fig|1698449.3.peg.1137"/>
<keyword evidence="3" id="KW-0378">Hydrolase</keyword>
<gene>
    <name evidence="8" type="ORF">AKN88_05680</name>
</gene>
<dbReference type="STRING" id="1697053.AKN87_08220"/>
<dbReference type="InterPro" id="IPR004808">
    <property type="entry name" value="AP_endonuc_1"/>
</dbReference>
<dbReference type="PROSITE" id="PS51435">
    <property type="entry name" value="AP_NUCLEASE_F1_4"/>
    <property type="match status" value="1"/>
</dbReference>
<dbReference type="Proteomes" id="UP000063953">
    <property type="component" value="Chromosome"/>
</dbReference>
<dbReference type="GO" id="GO:0006281">
    <property type="term" value="P:DNA repair"/>
    <property type="evidence" value="ECO:0007669"/>
    <property type="project" value="InterPro"/>
</dbReference>
<feature type="binding site" evidence="5">
    <location>
        <position position="7"/>
    </location>
    <ligand>
        <name>Mg(2+)</name>
        <dbReference type="ChEBI" id="CHEBI:18420"/>
        <label>1</label>
    </ligand>
</feature>
<evidence type="ECO:0000256" key="4">
    <source>
        <dbReference type="ARBA" id="ARBA00022842"/>
    </source>
</evidence>
<dbReference type="PANTHER" id="PTHR43250">
    <property type="entry name" value="EXODEOXYRIBONUCLEASE III"/>
    <property type="match status" value="1"/>
</dbReference>
<evidence type="ECO:0000256" key="5">
    <source>
        <dbReference type="PIRSR" id="PIRSR604808-2"/>
    </source>
</evidence>